<name>A0A2A4FR59_9SPHN</name>
<comment type="caution">
    <text evidence="1">The sequence shown here is derived from an EMBL/GenBank/DDBJ whole genome shotgun (WGS) entry which is preliminary data.</text>
</comment>
<accession>A0A2A4FR59</accession>
<keyword evidence="2" id="KW-1185">Reference proteome</keyword>
<organism evidence="1 2">
    <name type="scientific">Rhizorhabdus dicambivorans</name>
    <dbReference type="NCBI Taxonomy" id="1850238"/>
    <lineage>
        <taxon>Bacteria</taxon>
        <taxon>Pseudomonadati</taxon>
        <taxon>Pseudomonadota</taxon>
        <taxon>Alphaproteobacteria</taxon>
        <taxon>Sphingomonadales</taxon>
        <taxon>Sphingomonadaceae</taxon>
        <taxon>Rhizorhabdus</taxon>
    </lineage>
</organism>
<sequence>MLGKNLPLNNESKGTDYSEYAVISSLKKKRAVGNLSVKATGGLVFNSDVFGPDDETYYYGELTLGGDPYSLRDLRFDKDDADAVEDQITPTLSVKHSEVYSGFLHSYARRETTLTGGVTFKDVRTIVCPLGKPGRVGDQVCSNDPGFSYKLALQVTKLWSDDPGERRWAPKAKLALAGPVVKDSFLIFGRAEYEYRFYEAGVPGISRSRRDHRVMFAAGLDFAPLFGRYTDLVDTAELGVMYLGRRSTDDTQDFDRAYFSPSLVLIKAF</sequence>
<dbReference type="Proteomes" id="UP000218934">
    <property type="component" value="Unassembled WGS sequence"/>
</dbReference>
<protein>
    <submittedName>
        <fullName evidence="1">Uncharacterized protein</fullName>
    </submittedName>
</protein>
<proteinExistence type="predicted"/>
<gene>
    <name evidence="1" type="ORF">COO09_21275</name>
</gene>
<evidence type="ECO:0000313" key="2">
    <source>
        <dbReference type="Proteomes" id="UP000218934"/>
    </source>
</evidence>
<reference evidence="1 2" key="1">
    <citation type="submission" date="2017-09" db="EMBL/GenBank/DDBJ databases">
        <title>The Catabolism of 3,6-Dichlorosalicylic acid is Initiated by the Cytochrome P450 Monooxygenase DsmABC in Rhizorhabdus dicambivorans Ndbn-20.</title>
        <authorList>
            <person name="Na L."/>
        </authorList>
    </citation>
    <scope>NUCLEOTIDE SEQUENCE [LARGE SCALE GENOMIC DNA]</scope>
    <source>
        <strain evidence="1 2">Ndbn-20m</strain>
    </source>
</reference>
<dbReference type="KEGG" id="rdi:CMV14_06105"/>
<evidence type="ECO:0000313" key="1">
    <source>
        <dbReference type="EMBL" id="PCE40210.1"/>
    </source>
</evidence>
<dbReference type="EMBL" id="NWUF01000032">
    <property type="protein sequence ID" value="PCE40210.1"/>
    <property type="molecule type" value="Genomic_DNA"/>
</dbReference>
<dbReference type="AlphaFoldDB" id="A0A2A4FR59"/>